<dbReference type="AlphaFoldDB" id="A0A2S5G675"/>
<feature type="transmembrane region" description="Helical" evidence="1">
    <location>
        <begin position="162"/>
        <end position="195"/>
    </location>
</feature>
<proteinExistence type="predicted"/>
<dbReference type="GO" id="GO:0004175">
    <property type="term" value="F:endopeptidase activity"/>
    <property type="evidence" value="ECO:0007669"/>
    <property type="project" value="UniProtKB-ARBA"/>
</dbReference>
<keyword evidence="1" id="KW-0472">Membrane</keyword>
<dbReference type="GO" id="GO:0008237">
    <property type="term" value="F:metallopeptidase activity"/>
    <property type="evidence" value="ECO:0007669"/>
    <property type="project" value="UniProtKB-KW"/>
</dbReference>
<dbReference type="InterPro" id="IPR003675">
    <property type="entry name" value="Rce1/LyrA-like_dom"/>
</dbReference>
<name>A0A2S5G675_9BACL</name>
<gene>
    <name evidence="3" type="ORF">C4B60_20985</name>
</gene>
<keyword evidence="3" id="KW-0645">Protease</keyword>
<keyword evidence="1" id="KW-0812">Transmembrane</keyword>
<dbReference type="Proteomes" id="UP000239047">
    <property type="component" value="Unassembled WGS sequence"/>
</dbReference>
<evidence type="ECO:0000313" key="3">
    <source>
        <dbReference type="EMBL" id="PPA68443.1"/>
    </source>
</evidence>
<keyword evidence="3" id="KW-0482">Metalloprotease</keyword>
<keyword evidence="4" id="KW-1185">Reference proteome</keyword>
<keyword evidence="1" id="KW-1133">Transmembrane helix</keyword>
<feature type="transmembrane region" description="Helical" evidence="1">
    <location>
        <begin position="41"/>
        <end position="65"/>
    </location>
</feature>
<comment type="caution">
    <text evidence="3">The sequence shown here is derived from an EMBL/GenBank/DDBJ whole genome shotgun (WGS) entry which is preliminary data.</text>
</comment>
<reference evidence="3 4" key="1">
    <citation type="submission" date="2018-02" db="EMBL/GenBank/DDBJ databases">
        <title>Jeotgalibacillus proteolyticum sp. nov. a protease producing bacterium isolated from ocean sediments of Laizhou Bay.</title>
        <authorList>
            <person name="Li Y."/>
        </authorList>
    </citation>
    <scope>NUCLEOTIDE SEQUENCE [LARGE SCALE GENOMIC DNA]</scope>
    <source>
        <strain evidence="3 4">22-7</strain>
    </source>
</reference>
<evidence type="ECO:0000313" key="4">
    <source>
        <dbReference type="Proteomes" id="UP000239047"/>
    </source>
</evidence>
<dbReference type="InterPro" id="IPR052710">
    <property type="entry name" value="CAAX_protease"/>
</dbReference>
<accession>A0A2S5G675</accession>
<dbReference type="RefSeq" id="WP_104059922.1">
    <property type="nucleotide sequence ID" value="NZ_PREZ01000013.1"/>
</dbReference>
<organism evidence="3 4">
    <name type="scientific">Jeotgalibacillus proteolyticus</name>
    <dbReference type="NCBI Taxonomy" id="2082395"/>
    <lineage>
        <taxon>Bacteria</taxon>
        <taxon>Bacillati</taxon>
        <taxon>Bacillota</taxon>
        <taxon>Bacilli</taxon>
        <taxon>Bacillales</taxon>
        <taxon>Caryophanaceae</taxon>
        <taxon>Jeotgalibacillus</taxon>
    </lineage>
</organism>
<dbReference type="PANTHER" id="PTHR36435">
    <property type="entry name" value="SLR1288 PROTEIN"/>
    <property type="match status" value="1"/>
</dbReference>
<feature type="transmembrane region" description="Helical" evidence="1">
    <location>
        <begin position="121"/>
        <end position="142"/>
    </location>
</feature>
<dbReference type="EMBL" id="PREZ01000013">
    <property type="protein sequence ID" value="PPA68443.1"/>
    <property type="molecule type" value="Genomic_DNA"/>
</dbReference>
<feature type="transmembrane region" description="Helical" evidence="1">
    <location>
        <begin position="202"/>
        <end position="223"/>
    </location>
</feature>
<keyword evidence="3" id="KW-0378">Hydrolase</keyword>
<feature type="transmembrane region" description="Helical" evidence="1">
    <location>
        <begin position="6"/>
        <end position="29"/>
    </location>
</feature>
<evidence type="ECO:0000256" key="1">
    <source>
        <dbReference type="SAM" id="Phobius"/>
    </source>
</evidence>
<sequence length="249" mass="27737">MKRTFIFILIAYIVMQLSGLVGAPLLYMLGQNMTDIEPNILINLATGYWIFFSFLVALIVVFFLLRRQKGVLDLPGEKSNAGMAVVWSIAGIFIAFFSQMIAVLIETAIGIEPGSDNTADIISLLSYVPIAAFAIAIFGPILEEIVFRGVIFGWLYRRYNFFISGIVSAIIFAAIHLDFTHILIYTAMGFAFAFLYAKTKRIIVPIIAHIAINSFVVMVQFVFADQIERIMEMNEAAFIILRVLAGGIL</sequence>
<feature type="domain" description="CAAX prenyl protease 2/Lysostaphin resistance protein A-like" evidence="2">
    <location>
        <begin position="130"/>
        <end position="214"/>
    </location>
</feature>
<evidence type="ECO:0000259" key="2">
    <source>
        <dbReference type="Pfam" id="PF02517"/>
    </source>
</evidence>
<dbReference type="Pfam" id="PF02517">
    <property type="entry name" value="Rce1-like"/>
    <property type="match status" value="1"/>
</dbReference>
<dbReference type="GO" id="GO:0006508">
    <property type="term" value="P:proteolysis"/>
    <property type="evidence" value="ECO:0007669"/>
    <property type="project" value="UniProtKB-KW"/>
</dbReference>
<protein>
    <submittedName>
        <fullName evidence="3">CPBP family intramembrane metalloprotease</fullName>
    </submittedName>
</protein>
<feature type="transmembrane region" description="Helical" evidence="1">
    <location>
        <begin position="85"/>
        <end position="109"/>
    </location>
</feature>
<dbReference type="PANTHER" id="PTHR36435:SF6">
    <property type="entry name" value="ABORTIVE INFECTION PROTEIN"/>
    <property type="match status" value="1"/>
</dbReference>
<dbReference type="GO" id="GO:0080120">
    <property type="term" value="P:CAAX-box protein maturation"/>
    <property type="evidence" value="ECO:0007669"/>
    <property type="project" value="UniProtKB-ARBA"/>
</dbReference>
<dbReference type="OrthoDB" id="2194912at2"/>